<keyword evidence="6 8" id="KW-1133">Transmembrane helix</keyword>
<dbReference type="PANTHER" id="PTHR31595">
    <property type="entry name" value="LONG-CHAIN-ALCOHOL O-FATTY-ACYLTRANSFERASE 3-RELATED"/>
    <property type="match status" value="1"/>
</dbReference>
<dbReference type="EMBL" id="KN823109">
    <property type="protein sequence ID" value="KIO22454.1"/>
    <property type="molecule type" value="Genomic_DNA"/>
</dbReference>
<dbReference type="InterPro" id="IPR044851">
    <property type="entry name" value="Wax_synthase"/>
</dbReference>
<evidence type="ECO:0000256" key="7">
    <source>
        <dbReference type="ARBA" id="ARBA00023136"/>
    </source>
</evidence>
<dbReference type="Pfam" id="PF13813">
    <property type="entry name" value="MBOAT_2"/>
    <property type="match status" value="1"/>
</dbReference>
<evidence type="ECO:0000313" key="10">
    <source>
        <dbReference type="EMBL" id="KIO22454.1"/>
    </source>
</evidence>
<reference evidence="11" key="2">
    <citation type="submission" date="2015-01" db="EMBL/GenBank/DDBJ databases">
        <title>Evolutionary Origins and Diversification of the Mycorrhizal Mutualists.</title>
        <authorList>
            <consortium name="DOE Joint Genome Institute"/>
            <consortium name="Mycorrhizal Genomics Consortium"/>
            <person name="Kohler A."/>
            <person name="Kuo A."/>
            <person name="Nagy L.G."/>
            <person name="Floudas D."/>
            <person name="Copeland A."/>
            <person name="Barry K.W."/>
            <person name="Cichocki N."/>
            <person name="Veneault-Fourrey C."/>
            <person name="LaButti K."/>
            <person name="Lindquist E.A."/>
            <person name="Lipzen A."/>
            <person name="Lundell T."/>
            <person name="Morin E."/>
            <person name="Murat C."/>
            <person name="Riley R."/>
            <person name="Ohm R."/>
            <person name="Sun H."/>
            <person name="Tunlid A."/>
            <person name="Henrissat B."/>
            <person name="Grigoriev I.V."/>
            <person name="Hibbett D.S."/>
            <person name="Martin F."/>
        </authorList>
    </citation>
    <scope>NUCLEOTIDE SEQUENCE [LARGE SCALE GENOMIC DNA]</scope>
    <source>
        <strain evidence="11">MUT 4182</strain>
    </source>
</reference>
<dbReference type="STRING" id="1051891.A0A0C3QCT9"/>
<evidence type="ECO:0000256" key="6">
    <source>
        <dbReference type="ARBA" id="ARBA00022989"/>
    </source>
</evidence>
<protein>
    <recommendedName>
        <fullName evidence="9">Wax synthase domain-containing protein</fullName>
    </recommendedName>
</protein>
<evidence type="ECO:0000256" key="4">
    <source>
        <dbReference type="ARBA" id="ARBA00022679"/>
    </source>
</evidence>
<dbReference type="Proteomes" id="UP000054248">
    <property type="component" value="Unassembled WGS sequence"/>
</dbReference>
<evidence type="ECO:0000256" key="5">
    <source>
        <dbReference type="ARBA" id="ARBA00022692"/>
    </source>
</evidence>
<feature type="transmembrane region" description="Helical" evidence="8">
    <location>
        <begin position="25"/>
        <end position="45"/>
    </location>
</feature>
<dbReference type="PANTHER" id="PTHR31595:SF57">
    <property type="entry name" value="OS04G0481900 PROTEIN"/>
    <property type="match status" value="1"/>
</dbReference>
<dbReference type="OrthoDB" id="1077582at2759"/>
<feature type="transmembrane region" description="Helical" evidence="8">
    <location>
        <begin position="192"/>
        <end position="210"/>
    </location>
</feature>
<evidence type="ECO:0000313" key="11">
    <source>
        <dbReference type="Proteomes" id="UP000054248"/>
    </source>
</evidence>
<comment type="similarity">
    <text evidence="3">Belongs to the wax synthase family.</text>
</comment>
<feature type="transmembrane region" description="Helical" evidence="8">
    <location>
        <begin position="57"/>
        <end position="74"/>
    </location>
</feature>
<dbReference type="GO" id="GO:0008374">
    <property type="term" value="F:O-acyltransferase activity"/>
    <property type="evidence" value="ECO:0007669"/>
    <property type="project" value="InterPro"/>
</dbReference>
<comment type="pathway">
    <text evidence="2">Secondary metabolite biosynthesis.</text>
</comment>
<feature type="transmembrane region" description="Helical" evidence="8">
    <location>
        <begin position="387"/>
        <end position="405"/>
    </location>
</feature>
<evidence type="ECO:0000256" key="2">
    <source>
        <dbReference type="ARBA" id="ARBA00005179"/>
    </source>
</evidence>
<evidence type="ECO:0000256" key="3">
    <source>
        <dbReference type="ARBA" id="ARBA00007282"/>
    </source>
</evidence>
<name>A0A0C3QCT9_9AGAM</name>
<dbReference type="HOGENOM" id="CLU_034105_1_0_1"/>
<feature type="domain" description="Wax synthase" evidence="9">
    <location>
        <begin position="281"/>
        <end position="359"/>
    </location>
</feature>
<accession>A0A0C3QCT9</accession>
<evidence type="ECO:0000256" key="1">
    <source>
        <dbReference type="ARBA" id="ARBA00004141"/>
    </source>
</evidence>
<keyword evidence="11" id="KW-1185">Reference proteome</keyword>
<reference evidence="10 11" key="1">
    <citation type="submission" date="2014-04" db="EMBL/GenBank/DDBJ databases">
        <authorList>
            <consortium name="DOE Joint Genome Institute"/>
            <person name="Kuo A."/>
            <person name="Girlanda M."/>
            <person name="Perotto S."/>
            <person name="Kohler A."/>
            <person name="Nagy L.G."/>
            <person name="Floudas D."/>
            <person name="Copeland A."/>
            <person name="Barry K.W."/>
            <person name="Cichocki N."/>
            <person name="Veneault-Fourrey C."/>
            <person name="LaButti K."/>
            <person name="Lindquist E.A."/>
            <person name="Lipzen A."/>
            <person name="Lundell T."/>
            <person name="Morin E."/>
            <person name="Murat C."/>
            <person name="Sun H."/>
            <person name="Tunlid A."/>
            <person name="Henrissat B."/>
            <person name="Grigoriev I.V."/>
            <person name="Hibbett D.S."/>
            <person name="Martin F."/>
            <person name="Nordberg H.P."/>
            <person name="Cantor M.N."/>
            <person name="Hua S.X."/>
        </authorList>
    </citation>
    <scope>NUCLEOTIDE SEQUENCE [LARGE SCALE GENOMIC DNA]</scope>
    <source>
        <strain evidence="10 11">MUT 4182</strain>
    </source>
</reference>
<feature type="transmembrane region" description="Helical" evidence="8">
    <location>
        <begin position="304"/>
        <end position="335"/>
    </location>
</feature>
<proteinExistence type="inferred from homology"/>
<keyword evidence="5 8" id="KW-0812">Transmembrane</keyword>
<dbReference type="GO" id="GO:0006629">
    <property type="term" value="P:lipid metabolic process"/>
    <property type="evidence" value="ECO:0007669"/>
    <property type="project" value="InterPro"/>
</dbReference>
<feature type="transmembrane region" description="Helical" evidence="8">
    <location>
        <begin position="86"/>
        <end position="103"/>
    </location>
</feature>
<keyword evidence="7 8" id="KW-0472">Membrane</keyword>
<gene>
    <name evidence="10" type="ORF">M407DRAFT_28034</name>
</gene>
<comment type="subcellular location">
    <subcellularLocation>
        <location evidence="1">Membrane</location>
        <topology evidence="1">Multi-pass membrane protein</topology>
    </subcellularLocation>
</comment>
<feature type="transmembrane region" description="Helical" evidence="8">
    <location>
        <begin position="355"/>
        <end position="375"/>
    </location>
</feature>
<dbReference type="AlphaFoldDB" id="A0A0C3QCT9"/>
<feature type="transmembrane region" description="Helical" evidence="8">
    <location>
        <begin position="239"/>
        <end position="259"/>
    </location>
</feature>
<dbReference type="GO" id="GO:0016020">
    <property type="term" value="C:membrane"/>
    <property type="evidence" value="ECO:0007669"/>
    <property type="project" value="UniProtKB-SubCell"/>
</dbReference>
<evidence type="ECO:0000256" key="8">
    <source>
        <dbReference type="SAM" id="Phobius"/>
    </source>
</evidence>
<evidence type="ECO:0000259" key="9">
    <source>
        <dbReference type="Pfam" id="PF13813"/>
    </source>
</evidence>
<dbReference type="InterPro" id="IPR032805">
    <property type="entry name" value="Wax_synthase_dom"/>
</dbReference>
<sequence>MSGLLATLKIPNVHARPVFNPLSLNDWLVVALPHAFLLVTTRLAMTAPRDPVSQATRLLLLPVGLYTYAYVVAFRDYGVGEPRFNARNYGVGLFNFAAALKLLEMTFSRTSPRRIIRSAPVTRPSNGDVQAKATHAQNGAAKPNGPETAATTGTLKEIIEYLCDPRLLHYDTKMAQNSHDLETRDTTNRASFLLSTLFLYLIHILLLDLFQTTIQSLPNPGLGTPDGGSIFNDSIPPPFRYIISSIAVLCTGGSVYCGLQAGHNVLTLVAVGLLGQDPFDYPPIFDKPWLSTSVREVWSKRWHLVLRVFFTSIGAKVGGALLGDVGAVLGAFTLSGILHDWTIWGMGKGTDPLRIVGFFYIQGIAVILETLWRGVTGKRVEGWWGRVWTWSFMLISSHLVVEAWLQHGVAGGDYFLPDQYRPFLQLRNLLLGK</sequence>
<organism evidence="10 11">
    <name type="scientific">Tulasnella calospora MUT 4182</name>
    <dbReference type="NCBI Taxonomy" id="1051891"/>
    <lineage>
        <taxon>Eukaryota</taxon>
        <taxon>Fungi</taxon>
        <taxon>Dikarya</taxon>
        <taxon>Basidiomycota</taxon>
        <taxon>Agaricomycotina</taxon>
        <taxon>Agaricomycetes</taxon>
        <taxon>Cantharellales</taxon>
        <taxon>Tulasnellaceae</taxon>
        <taxon>Tulasnella</taxon>
    </lineage>
</organism>
<keyword evidence="4" id="KW-0808">Transferase</keyword>